<dbReference type="SUPFAM" id="SSF50729">
    <property type="entry name" value="PH domain-like"/>
    <property type="match status" value="1"/>
</dbReference>
<dbReference type="InParanoid" id="A0A0G4G226"/>
<dbReference type="AlphaFoldDB" id="A0A0G4G226"/>
<gene>
    <name evidence="4" type="ORF">Vbra_21903</name>
</gene>
<keyword evidence="1" id="KW-0175">Coiled coil</keyword>
<name>A0A0G4G226_VITBC</name>
<feature type="coiled-coil region" evidence="1">
    <location>
        <begin position="241"/>
        <end position="324"/>
    </location>
</feature>
<reference evidence="4 5" key="1">
    <citation type="submission" date="2014-11" db="EMBL/GenBank/DDBJ databases">
        <authorList>
            <person name="Zhu J."/>
            <person name="Qi W."/>
            <person name="Song R."/>
        </authorList>
    </citation>
    <scope>NUCLEOTIDE SEQUENCE [LARGE SCALE GENOMIC DNA]</scope>
</reference>
<keyword evidence="5" id="KW-1185">Reference proteome</keyword>
<accession>A0A0G4G226</accession>
<sequence length="640" mass="72819">MSSKVLDEIRAEAAALSRMHRSIRSSSKRAESDRQSAEHSYREQQQPMDLPSTRRPQLRDDVTVTVYHSEGGSSSALAARQPGHITSLNHRSPDADDGWPGPPRPFLPQGGSSSSGSTAMGSAMGTKLSSRRDLLGAAEREDPSAAVQRLQRDRQELMTWANKLMADMKELEAKNSRLERQIADERSRAKAHQEDPLLRRQVEMYASQIDSLQSEKFSADKAIEKACADMQADRDVWIERCRGLEVQRGEHEQQIDDLQKTVDELKGASSSLREELEQKSREVEVGAAALSLAEEQLSKEKEQREALNEALMRKEEERQALMTDIRSQIDTATQAHADKYTSLEETLKEKCTKVLAALERTESEMRQLKWKTQGIRGECRQQVDALMRSSTAEREALIEQLSGERERALGQVIDDYNRRCTALEQDLAIKDQLIHKLRHRPSRDPAESVSGELRAIMAGTFLRKAHFHGQHKRVDRFVQVTHTKRTEVRGVSYDILYASYVQVSSSLMLRWGTDPRRLKDEISLRDVVRVEYGPLARMQLWKPDESELSYRCFSLITSTRSYDFMALTDWECQAWVVGVSRLVSQWSAAVVSSRHTFLVKRSVMKVDELAREKETTRAGLLMSAIRRASLLSAPQRRRET</sequence>
<organism evidence="4 5">
    <name type="scientific">Vitrella brassicaformis (strain CCMP3155)</name>
    <dbReference type="NCBI Taxonomy" id="1169540"/>
    <lineage>
        <taxon>Eukaryota</taxon>
        <taxon>Sar</taxon>
        <taxon>Alveolata</taxon>
        <taxon>Colpodellida</taxon>
        <taxon>Vitrellaceae</taxon>
        <taxon>Vitrella</taxon>
    </lineage>
</organism>
<dbReference type="InterPro" id="IPR001849">
    <property type="entry name" value="PH_domain"/>
</dbReference>
<evidence type="ECO:0000313" key="4">
    <source>
        <dbReference type="EMBL" id="CEM22106.1"/>
    </source>
</evidence>
<evidence type="ECO:0000259" key="3">
    <source>
        <dbReference type="SMART" id="SM00233"/>
    </source>
</evidence>
<feature type="region of interest" description="Disordered" evidence="2">
    <location>
        <begin position="16"/>
        <end position="128"/>
    </location>
</feature>
<feature type="compositionally biased region" description="Basic residues" evidence="2">
    <location>
        <begin position="18"/>
        <end position="27"/>
    </location>
</feature>
<evidence type="ECO:0000256" key="1">
    <source>
        <dbReference type="SAM" id="Coils"/>
    </source>
</evidence>
<dbReference type="InterPro" id="IPR011993">
    <property type="entry name" value="PH-like_dom_sf"/>
</dbReference>
<dbReference type="PANTHER" id="PTHR23159">
    <property type="entry name" value="CENTROSOMAL PROTEIN 2"/>
    <property type="match status" value="1"/>
</dbReference>
<dbReference type="EMBL" id="CDMY01000551">
    <property type="protein sequence ID" value="CEM22106.1"/>
    <property type="molecule type" value="Genomic_DNA"/>
</dbReference>
<protein>
    <recommendedName>
        <fullName evidence="3">PH domain-containing protein</fullName>
    </recommendedName>
</protein>
<feature type="compositionally biased region" description="Low complexity" evidence="2">
    <location>
        <begin position="110"/>
        <end position="126"/>
    </location>
</feature>
<feature type="compositionally biased region" description="Basic and acidic residues" evidence="2">
    <location>
        <begin position="28"/>
        <end position="42"/>
    </location>
</feature>
<dbReference type="VEuPathDB" id="CryptoDB:Vbra_21903"/>
<proteinExistence type="predicted"/>
<evidence type="ECO:0000313" key="5">
    <source>
        <dbReference type="Proteomes" id="UP000041254"/>
    </source>
</evidence>
<dbReference type="PANTHER" id="PTHR23159:SF31">
    <property type="entry name" value="CENTROSOME-ASSOCIATED PROTEIN CEP250 ISOFORM X1"/>
    <property type="match status" value="1"/>
</dbReference>
<dbReference type="OrthoDB" id="346463at2759"/>
<feature type="domain" description="PH" evidence="3">
    <location>
        <begin position="455"/>
        <end position="586"/>
    </location>
</feature>
<dbReference type="Proteomes" id="UP000041254">
    <property type="component" value="Unassembled WGS sequence"/>
</dbReference>
<dbReference type="SMART" id="SM00233">
    <property type="entry name" value="PH"/>
    <property type="match status" value="1"/>
</dbReference>
<feature type="coiled-coil region" evidence="1">
    <location>
        <begin position="161"/>
        <end position="195"/>
    </location>
</feature>
<dbReference type="PhylomeDB" id="A0A0G4G226"/>
<dbReference type="Gene3D" id="2.30.29.30">
    <property type="entry name" value="Pleckstrin-homology domain (PH domain)/Phosphotyrosine-binding domain (PTB)"/>
    <property type="match status" value="1"/>
</dbReference>
<evidence type="ECO:0000256" key="2">
    <source>
        <dbReference type="SAM" id="MobiDB-lite"/>
    </source>
</evidence>
<dbReference type="STRING" id="1169540.A0A0G4G226"/>